<proteinExistence type="predicted"/>
<dbReference type="RefSeq" id="WP_213238580.1">
    <property type="nucleotide sequence ID" value="NZ_JAHBCL010000056.1"/>
</dbReference>
<evidence type="ECO:0008006" key="4">
    <source>
        <dbReference type="Google" id="ProtNLM"/>
    </source>
</evidence>
<evidence type="ECO:0000256" key="1">
    <source>
        <dbReference type="SAM" id="Phobius"/>
    </source>
</evidence>
<gene>
    <name evidence="2" type="ORF">KHM83_18815</name>
</gene>
<keyword evidence="1" id="KW-0812">Transmembrane</keyword>
<sequence length="176" mass="20499">MGKTTNGLERLMNSFKVYDEFDEKVYHDAHLLLDIYSDVLWGMNNSYTNIVRECKEIYGNSSIMVLDVITEFGSDLKAKLLHEQLEDTEASKVIIEIINAAMFKLVTYPNKGERYHEILKTTYFSEKKYSENEILDILKLSRSTYFRQRKKAISLFGVILWGYVLPEFISNNNVGQ</sequence>
<dbReference type="Proteomes" id="UP000746471">
    <property type="component" value="Unassembled WGS sequence"/>
</dbReference>
<keyword evidence="1" id="KW-1133">Transmembrane helix</keyword>
<name>A0ABS5PVW6_9FIRM</name>
<keyword evidence="3" id="KW-1185">Reference proteome</keyword>
<feature type="transmembrane region" description="Helical" evidence="1">
    <location>
        <begin position="152"/>
        <end position="169"/>
    </location>
</feature>
<keyword evidence="1" id="KW-0472">Membrane</keyword>
<evidence type="ECO:0000313" key="2">
    <source>
        <dbReference type="EMBL" id="MBS7528724.1"/>
    </source>
</evidence>
<dbReference type="EMBL" id="JAHBCL010000056">
    <property type="protein sequence ID" value="MBS7528724.1"/>
    <property type="molecule type" value="Genomic_DNA"/>
</dbReference>
<organism evidence="2 3">
    <name type="scientific">Fusibacter paucivorans</name>
    <dbReference type="NCBI Taxonomy" id="76009"/>
    <lineage>
        <taxon>Bacteria</taxon>
        <taxon>Bacillati</taxon>
        <taxon>Bacillota</taxon>
        <taxon>Clostridia</taxon>
        <taxon>Eubacteriales</taxon>
        <taxon>Eubacteriales Family XII. Incertae Sedis</taxon>
        <taxon>Fusibacter</taxon>
    </lineage>
</organism>
<comment type="caution">
    <text evidence="2">The sequence shown here is derived from an EMBL/GenBank/DDBJ whole genome shotgun (WGS) entry which is preliminary data.</text>
</comment>
<evidence type="ECO:0000313" key="3">
    <source>
        <dbReference type="Proteomes" id="UP000746471"/>
    </source>
</evidence>
<protein>
    <recommendedName>
        <fullName evidence="4">Phage transcriptional regulator, ArpU family</fullName>
    </recommendedName>
</protein>
<reference evidence="2 3" key="1">
    <citation type="submission" date="2021-05" db="EMBL/GenBank/DDBJ databases">
        <title>Fusibacter ferrireducens sp. nov., an anaerobic, sulfur- and Fe-reducing bacterium isolated from the mangrove sediment.</title>
        <authorList>
            <person name="Qiu D."/>
        </authorList>
    </citation>
    <scope>NUCLEOTIDE SEQUENCE [LARGE SCALE GENOMIC DNA]</scope>
    <source>
        <strain evidence="2 3">DSM 12116</strain>
    </source>
</reference>
<accession>A0ABS5PVW6</accession>